<evidence type="ECO:0000313" key="1">
    <source>
        <dbReference type="EMBL" id="CAD8079091.1"/>
    </source>
</evidence>
<evidence type="ECO:0000313" key="2">
    <source>
        <dbReference type="Proteomes" id="UP000692954"/>
    </source>
</evidence>
<dbReference type="Proteomes" id="UP000692954">
    <property type="component" value="Unassembled WGS sequence"/>
</dbReference>
<keyword evidence="2" id="KW-1185">Reference proteome</keyword>
<reference evidence="1" key="1">
    <citation type="submission" date="2021-01" db="EMBL/GenBank/DDBJ databases">
        <authorList>
            <consortium name="Genoscope - CEA"/>
            <person name="William W."/>
        </authorList>
    </citation>
    <scope>NUCLEOTIDE SEQUENCE</scope>
</reference>
<dbReference type="OrthoDB" id="298600at2759"/>
<protein>
    <submittedName>
        <fullName evidence="1">Uncharacterized protein</fullName>
    </submittedName>
</protein>
<name>A0A8S1MKZ6_9CILI</name>
<accession>A0A8S1MKZ6</accession>
<dbReference type="AlphaFoldDB" id="A0A8S1MKZ6"/>
<sequence>MNFITRFCATVGAETSFERAILAAIYNNTYPPEESDIKIILNTLSGQDKETDRRIAFGSIIRKLKQNHTDEDGWIIIIKNLIIIDRCVNDGILLSQFCELDLPNIENRSERNKNNNNLLIHELISKYYLYIKFKSQQLRTSFSLTLFRKEKYLYFNQLPTCQIRNEINLIMQFVNKAFEVIDTKKNGHLKYKLNQYVFLMILNDLFKYYSCSLVALHILIKKIKQQELEELIQIAEITRLLYNFCNQLDSFINENRFIKGFEQYDVKYKISTDLLELVVQYLNLYEQTQKSTSSQPKEIKFNTQKSKFILEKIFSQSLNQIQSNYFENFLEKTNELSKLVIYCNQFKHNFNESIFQGFKNNFSSNYNQTSNNFKQNNETPELQKEDENDFLTIIEENNKNYKFDKQIYLLYPEAFNEKMFLNFENIYYV</sequence>
<organism evidence="1 2">
    <name type="scientific">Paramecium sonneborni</name>
    <dbReference type="NCBI Taxonomy" id="65129"/>
    <lineage>
        <taxon>Eukaryota</taxon>
        <taxon>Sar</taxon>
        <taxon>Alveolata</taxon>
        <taxon>Ciliophora</taxon>
        <taxon>Intramacronucleata</taxon>
        <taxon>Oligohymenophorea</taxon>
        <taxon>Peniculida</taxon>
        <taxon>Parameciidae</taxon>
        <taxon>Paramecium</taxon>
    </lineage>
</organism>
<gene>
    <name evidence="1" type="ORF">PSON_ATCC_30995.1.T0380277</name>
</gene>
<dbReference type="EMBL" id="CAJJDN010000038">
    <property type="protein sequence ID" value="CAD8079091.1"/>
    <property type="molecule type" value="Genomic_DNA"/>
</dbReference>
<comment type="caution">
    <text evidence="1">The sequence shown here is derived from an EMBL/GenBank/DDBJ whole genome shotgun (WGS) entry which is preliminary data.</text>
</comment>
<proteinExistence type="predicted"/>